<evidence type="ECO:0000313" key="2">
    <source>
        <dbReference type="Proteomes" id="UP000015105"/>
    </source>
</evidence>
<reference evidence="1" key="4">
    <citation type="submission" date="2019-03" db="UniProtKB">
        <authorList>
            <consortium name="EnsemblPlants"/>
        </authorList>
    </citation>
    <scope>IDENTIFICATION</scope>
</reference>
<evidence type="ECO:0000313" key="1">
    <source>
        <dbReference type="EnsemblPlants" id="AET7Gv20680700.3"/>
    </source>
</evidence>
<dbReference type="EnsemblPlants" id="AET7Gv20680700.3">
    <property type="protein sequence ID" value="AET7Gv20680700.3"/>
    <property type="gene ID" value="AET7Gv20680700"/>
</dbReference>
<organism evidence="1 2">
    <name type="scientific">Aegilops tauschii subsp. strangulata</name>
    <name type="common">Goatgrass</name>
    <dbReference type="NCBI Taxonomy" id="200361"/>
    <lineage>
        <taxon>Eukaryota</taxon>
        <taxon>Viridiplantae</taxon>
        <taxon>Streptophyta</taxon>
        <taxon>Embryophyta</taxon>
        <taxon>Tracheophyta</taxon>
        <taxon>Spermatophyta</taxon>
        <taxon>Magnoliopsida</taxon>
        <taxon>Liliopsida</taxon>
        <taxon>Poales</taxon>
        <taxon>Poaceae</taxon>
        <taxon>BOP clade</taxon>
        <taxon>Pooideae</taxon>
        <taxon>Triticodae</taxon>
        <taxon>Triticeae</taxon>
        <taxon>Triticinae</taxon>
        <taxon>Aegilops</taxon>
    </lineage>
</organism>
<reference evidence="1" key="5">
    <citation type="journal article" date="2021" name="G3 (Bethesda)">
        <title>Aegilops tauschii genome assembly Aet v5.0 features greater sequence contiguity and improved annotation.</title>
        <authorList>
            <person name="Wang L."/>
            <person name="Zhu T."/>
            <person name="Rodriguez J.C."/>
            <person name="Deal K.R."/>
            <person name="Dubcovsky J."/>
            <person name="McGuire P.E."/>
            <person name="Lux T."/>
            <person name="Spannagl M."/>
            <person name="Mayer K.F.X."/>
            <person name="Baldrich P."/>
            <person name="Meyers B.C."/>
            <person name="Huo N."/>
            <person name="Gu Y.Q."/>
            <person name="Zhou H."/>
            <person name="Devos K.M."/>
            <person name="Bennetzen J.L."/>
            <person name="Unver T."/>
            <person name="Budak H."/>
            <person name="Gulick P.J."/>
            <person name="Galiba G."/>
            <person name="Kalapos B."/>
            <person name="Nelson D.R."/>
            <person name="Li P."/>
            <person name="You F.M."/>
            <person name="Luo M.C."/>
            <person name="Dvorak J."/>
        </authorList>
    </citation>
    <scope>NUCLEOTIDE SEQUENCE [LARGE SCALE GENOMIC DNA]</scope>
    <source>
        <strain evidence="1">cv. AL8/78</strain>
    </source>
</reference>
<protein>
    <submittedName>
        <fullName evidence="1">Uncharacterized protein</fullName>
    </submittedName>
</protein>
<sequence length="76" mass="8950">MARGRPLDALRLKFWARRHGKARQEHDSCFTYPSSSFSVDWKGLRLDKFCILHSRFVLCSFLALFWSREGTREPSS</sequence>
<dbReference type="AlphaFoldDB" id="A0A453RSU1"/>
<name>A0A453RSU1_AEGTS</name>
<reference evidence="2" key="2">
    <citation type="journal article" date="2017" name="Nat. Plants">
        <title>The Aegilops tauschii genome reveals multiple impacts of transposons.</title>
        <authorList>
            <person name="Zhao G."/>
            <person name="Zou C."/>
            <person name="Li K."/>
            <person name="Wang K."/>
            <person name="Li T."/>
            <person name="Gao L."/>
            <person name="Zhang X."/>
            <person name="Wang H."/>
            <person name="Yang Z."/>
            <person name="Liu X."/>
            <person name="Jiang W."/>
            <person name="Mao L."/>
            <person name="Kong X."/>
            <person name="Jiao Y."/>
            <person name="Jia J."/>
        </authorList>
    </citation>
    <scope>NUCLEOTIDE SEQUENCE [LARGE SCALE GENOMIC DNA]</scope>
    <source>
        <strain evidence="2">cv. AL8/78</strain>
    </source>
</reference>
<proteinExistence type="predicted"/>
<reference evidence="1" key="3">
    <citation type="journal article" date="2017" name="Nature">
        <title>Genome sequence of the progenitor of the wheat D genome Aegilops tauschii.</title>
        <authorList>
            <person name="Luo M.C."/>
            <person name="Gu Y.Q."/>
            <person name="Puiu D."/>
            <person name="Wang H."/>
            <person name="Twardziok S.O."/>
            <person name="Deal K.R."/>
            <person name="Huo N."/>
            <person name="Zhu T."/>
            <person name="Wang L."/>
            <person name="Wang Y."/>
            <person name="McGuire P.E."/>
            <person name="Liu S."/>
            <person name="Long H."/>
            <person name="Ramasamy R.K."/>
            <person name="Rodriguez J.C."/>
            <person name="Van S.L."/>
            <person name="Yuan L."/>
            <person name="Wang Z."/>
            <person name="Xia Z."/>
            <person name="Xiao L."/>
            <person name="Anderson O.D."/>
            <person name="Ouyang S."/>
            <person name="Liang Y."/>
            <person name="Zimin A.V."/>
            <person name="Pertea G."/>
            <person name="Qi P."/>
            <person name="Bennetzen J.L."/>
            <person name="Dai X."/>
            <person name="Dawson M.W."/>
            <person name="Muller H.G."/>
            <person name="Kugler K."/>
            <person name="Rivarola-Duarte L."/>
            <person name="Spannagl M."/>
            <person name="Mayer K.F.X."/>
            <person name="Lu F.H."/>
            <person name="Bevan M.W."/>
            <person name="Leroy P."/>
            <person name="Li P."/>
            <person name="You F.M."/>
            <person name="Sun Q."/>
            <person name="Liu Z."/>
            <person name="Lyons E."/>
            <person name="Wicker T."/>
            <person name="Salzberg S.L."/>
            <person name="Devos K.M."/>
            <person name="Dvorak J."/>
        </authorList>
    </citation>
    <scope>NUCLEOTIDE SEQUENCE [LARGE SCALE GENOMIC DNA]</scope>
    <source>
        <strain evidence="1">cv. AL8/78</strain>
    </source>
</reference>
<accession>A0A453RSU1</accession>
<keyword evidence="2" id="KW-1185">Reference proteome</keyword>
<dbReference type="Gramene" id="AET7Gv20680700.3">
    <property type="protein sequence ID" value="AET7Gv20680700.3"/>
    <property type="gene ID" value="AET7Gv20680700"/>
</dbReference>
<dbReference type="Proteomes" id="UP000015105">
    <property type="component" value="Chromosome 7D"/>
</dbReference>
<reference evidence="2" key="1">
    <citation type="journal article" date="2014" name="Science">
        <title>Ancient hybridizations among the ancestral genomes of bread wheat.</title>
        <authorList>
            <consortium name="International Wheat Genome Sequencing Consortium,"/>
            <person name="Marcussen T."/>
            <person name="Sandve S.R."/>
            <person name="Heier L."/>
            <person name="Spannagl M."/>
            <person name="Pfeifer M."/>
            <person name="Jakobsen K.S."/>
            <person name="Wulff B.B."/>
            <person name="Steuernagel B."/>
            <person name="Mayer K.F."/>
            <person name="Olsen O.A."/>
        </authorList>
    </citation>
    <scope>NUCLEOTIDE SEQUENCE [LARGE SCALE GENOMIC DNA]</scope>
    <source>
        <strain evidence="2">cv. AL8/78</strain>
    </source>
</reference>